<name>A0A0C3NTK1_PHLG1</name>
<dbReference type="EMBL" id="KN840477">
    <property type="protein sequence ID" value="KIP08584.1"/>
    <property type="molecule type" value="Genomic_DNA"/>
</dbReference>
<gene>
    <name evidence="2" type="ORF">PHLGIDRAFT_372468</name>
</gene>
<dbReference type="HOGENOM" id="CLU_642676_0_0_1"/>
<evidence type="ECO:0000313" key="2">
    <source>
        <dbReference type="EMBL" id="KIP08584.1"/>
    </source>
</evidence>
<feature type="compositionally biased region" description="Low complexity" evidence="1">
    <location>
        <begin position="267"/>
        <end position="285"/>
    </location>
</feature>
<evidence type="ECO:0000313" key="3">
    <source>
        <dbReference type="Proteomes" id="UP000053257"/>
    </source>
</evidence>
<proteinExistence type="predicted"/>
<dbReference type="AlphaFoldDB" id="A0A0C3NTK1"/>
<feature type="compositionally biased region" description="Polar residues" evidence="1">
    <location>
        <begin position="361"/>
        <end position="377"/>
    </location>
</feature>
<evidence type="ECO:0000256" key="1">
    <source>
        <dbReference type="SAM" id="MobiDB-lite"/>
    </source>
</evidence>
<organism evidence="2 3">
    <name type="scientific">Phlebiopsis gigantea (strain 11061_1 CR5-6)</name>
    <name type="common">White-rot fungus</name>
    <name type="synonym">Peniophora gigantea</name>
    <dbReference type="NCBI Taxonomy" id="745531"/>
    <lineage>
        <taxon>Eukaryota</taxon>
        <taxon>Fungi</taxon>
        <taxon>Dikarya</taxon>
        <taxon>Basidiomycota</taxon>
        <taxon>Agaricomycotina</taxon>
        <taxon>Agaricomycetes</taxon>
        <taxon>Polyporales</taxon>
        <taxon>Phanerochaetaceae</taxon>
        <taxon>Phlebiopsis</taxon>
    </lineage>
</organism>
<feature type="compositionally biased region" description="Basic residues" evidence="1">
    <location>
        <begin position="150"/>
        <end position="161"/>
    </location>
</feature>
<keyword evidence="3" id="KW-1185">Reference proteome</keyword>
<reference evidence="2 3" key="1">
    <citation type="journal article" date="2014" name="PLoS Genet.">
        <title>Analysis of the Phlebiopsis gigantea genome, transcriptome and secretome provides insight into its pioneer colonization strategies of wood.</title>
        <authorList>
            <person name="Hori C."/>
            <person name="Ishida T."/>
            <person name="Igarashi K."/>
            <person name="Samejima M."/>
            <person name="Suzuki H."/>
            <person name="Master E."/>
            <person name="Ferreira P."/>
            <person name="Ruiz-Duenas F.J."/>
            <person name="Held B."/>
            <person name="Canessa P."/>
            <person name="Larrondo L.F."/>
            <person name="Schmoll M."/>
            <person name="Druzhinina I.S."/>
            <person name="Kubicek C.P."/>
            <person name="Gaskell J.A."/>
            <person name="Kersten P."/>
            <person name="St John F."/>
            <person name="Glasner J."/>
            <person name="Sabat G."/>
            <person name="Splinter BonDurant S."/>
            <person name="Syed K."/>
            <person name="Yadav J."/>
            <person name="Mgbeahuruike A.C."/>
            <person name="Kovalchuk A."/>
            <person name="Asiegbu F.O."/>
            <person name="Lackner G."/>
            <person name="Hoffmeister D."/>
            <person name="Rencoret J."/>
            <person name="Gutierrez A."/>
            <person name="Sun H."/>
            <person name="Lindquist E."/>
            <person name="Barry K."/>
            <person name="Riley R."/>
            <person name="Grigoriev I.V."/>
            <person name="Henrissat B."/>
            <person name="Kues U."/>
            <person name="Berka R.M."/>
            <person name="Martinez A.T."/>
            <person name="Covert S.F."/>
            <person name="Blanchette R.A."/>
            <person name="Cullen D."/>
        </authorList>
    </citation>
    <scope>NUCLEOTIDE SEQUENCE [LARGE SCALE GENOMIC DNA]</scope>
    <source>
        <strain evidence="2 3">11061_1 CR5-6</strain>
    </source>
</reference>
<dbReference type="Proteomes" id="UP000053257">
    <property type="component" value="Unassembled WGS sequence"/>
</dbReference>
<feature type="region of interest" description="Disordered" evidence="1">
    <location>
        <begin position="251"/>
        <end position="377"/>
    </location>
</feature>
<accession>A0A0C3NTK1</accession>
<protein>
    <submittedName>
        <fullName evidence="2">Uncharacterized protein</fullName>
    </submittedName>
</protein>
<feature type="compositionally biased region" description="Basic residues" evidence="1">
    <location>
        <begin position="289"/>
        <end position="299"/>
    </location>
</feature>
<sequence>MSSRSHPYPSPPTQDAAICSCGHSFVPSAEQRLYCSRNCAVDDGLRALQGLDTQYRRRARQRMEQMAQRDDVGKPRSRFSKPLPRVLTVWLNAESVATMPPTPPPKSARHLPKSFEQQQTEALAAGLRPRPASLDLTLNAEVAPTPPLKSPRHLRRKKTPPPRRIAKDGPSFVVAADAPPVPRLPSHYITPNDCGSDASSKAIRTYIPPRSFRSYGRDVVDSIPQDFYQLEAARASQLVCRTYVPPPRKTLSTRLYDHDQDSPEAPVTQASTTSVSSVSQVHQDQPYPSHRRPGRRPHATSRVVGEDIPIVVPDGYMSDPTDIDSSSRATYLDSRSAHRLRELPETSRQSPRSDGRKSDRSTNPGPTTDSPSASDRSLTFLDVRFPFDGDGPSDLWRAVQTLRLDQDDQDYRQRLVDRPTIYEDKDF</sequence>
<feature type="region of interest" description="Disordered" evidence="1">
    <location>
        <begin position="142"/>
        <end position="168"/>
    </location>
</feature>
<feature type="compositionally biased region" description="Basic and acidic residues" evidence="1">
    <location>
        <begin position="335"/>
        <end position="360"/>
    </location>
</feature>